<evidence type="ECO:0000313" key="2">
    <source>
        <dbReference type="EMBL" id="GAM11982.1"/>
    </source>
</evidence>
<dbReference type="InterPro" id="IPR011528">
    <property type="entry name" value="NERD"/>
</dbReference>
<sequence length="319" mass="37027">MIVKRRTFPLRIKINNAIQRRLPANHPKLPEVIQDSMKTRAGHKGEEALDYYTSLLHEDEFHIFQGLRLKSGQTHFQIDSLLLSPSFALIIDAKNMAGTLTFHSPFNQMERTFNDKTDTYEDPILQVKRHRLLLMKWLNDHHFPQIPIEYLVFSSNPSTALRNPNNDLEIYHRVCPPGKIIFKIEEFISKYKKELISVKEYKKLSKLLLKSDVPPGSHLHQFKIDPSEYLTGVQCPSCSQYAMERYSGTWNCTHCGTTAKDAHHQAIEDYFLLINGSINNKQFREYLHIHSPKLATKLLANMNLKCQGPTRRSCHYTPI</sequence>
<gene>
    <name evidence="2" type="ORF">SAMD00020551_0100</name>
</gene>
<evidence type="ECO:0000259" key="1">
    <source>
        <dbReference type="PROSITE" id="PS50965"/>
    </source>
</evidence>
<comment type="caution">
    <text evidence="2">The sequence shown here is derived from an EMBL/GenBank/DDBJ whole genome shotgun (WGS) entry which is preliminary data.</text>
</comment>
<dbReference type="AlphaFoldDB" id="A0A0A8WZ15"/>
<dbReference type="OrthoDB" id="569879at2"/>
<name>A0A0A8WZ15_MESS1</name>
<dbReference type="Pfam" id="PF08378">
    <property type="entry name" value="NERD"/>
    <property type="match status" value="1"/>
</dbReference>
<evidence type="ECO:0000313" key="3">
    <source>
        <dbReference type="Proteomes" id="UP000031014"/>
    </source>
</evidence>
<protein>
    <submittedName>
        <fullName evidence="2">CDS_ID OB2903</fullName>
    </submittedName>
</protein>
<feature type="domain" description="NERD" evidence="1">
    <location>
        <begin position="41"/>
        <end position="157"/>
    </location>
</feature>
<organism evidence="2 3">
    <name type="scientific">Mesobacillus selenatarsenatis (strain DSM 18680 / JCM 14380 / FERM P-15431 / SF-1)</name>
    <dbReference type="NCBI Taxonomy" id="1321606"/>
    <lineage>
        <taxon>Bacteria</taxon>
        <taxon>Bacillati</taxon>
        <taxon>Bacillota</taxon>
        <taxon>Bacilli</taxon>
        <taxon>Bacillales</taxon>
        <taxon>Bacillaceae</taxon>
        <taxon>Mesobacillus</taxon>
    </lineage>
</organism>
<dbReference type="EMBL" id="BASE01000004">
    <property type="protein sequence ID" value="GAM11982.1"/>
    <property type="molecule type" value="Genomic_DNA"/>
</dbReference>
<keyword evidence="3" id="KW-1185">Reference proteome</keyword>
<dbReference type="STRING" id="1321606.SAMD00020551_0100"/>
<reference evidence="2 3" key="1">
    <citation type="submission" date="2013-06" db="EMBL/GenBank/DDBJ databases">
        <title>Whole genome shotgun sequence of Bacillus selenatarsenatis SF-1.</title>
        <authorList>
            <person name="Kuroda M."/>
            <person name="Sei K."/>
            <person name="Yamashita M."/>
            <person name="Ike M."/>
        </authorList>
    </citation>
    <scope>NUCLEOTIDE SEQUENCE [LARGE SCALE GENOMIC DNA]</scope>
    <source>
        <strain evidence="2 3">SF-1</strain>
    </source>
</reference>
<dbReference type="PROSITE" id="PS50965">
    <property type="entry name" value="NERD"/>
    <property type="match status" value="1"/>
</dbReference>
<proteinExistence type="predicted"/>
<dbReference type="RefSeq" id="WP_041963940.1">
    <property type="nucleotide sequence ID" value="NZ_BASE01000004.1"/>
</dbReference>
<accession>A0A0A8WZ15</accession>
<dbReference type="Proteomes" id="UP000031014">
    <property type="component" value="Unassembled WGS sequence"/>
</dbReference>